<dbReference type="GeneID" id="110785019"/>
<evidence type="ECO:0000256" key="3">
    <source>
        <dbReference type="SAM" id="SignalP"/>
    </source>
</evidence>
<sequence length="124" mass="13089">MANKMTCFLGYIAVLTLLFARSTLCADTAPSCPDVVSYTAPCLPYISHTSASPSDICCTGVQNVANMAMTHDNQVSICSCLKTEMAAFTYDPALVASLPSKCAVNLNFPPISSDTDCSKISFGN</sequence>
<dbReference type="GO" id="GO:0006869">
    <property type="term" value="P:lipid transport"/>
    <property type="evidence" value="ECO:0007669"/>
    <property type="project" value="InterPro"/>
</dbReference>
<dbReference type="KEGG" id="soe:110785019"/>
<evidence type="ECO:0000256" key="2">
    <source>
        <dbReference type="RuleBase" id="RU000628"/>
    </source>
</evidence>
<comment type="function">
    <text evidence="2">Plant non-specific lipid-transfer proteins transfer phospholipids as well as galactolipids across membranes. May play a role in wax or cutin deposition in the cell walls of expanding epidermal cells and certain secretory tissues.</text>
</comment>
<dbReference type="RefSeq" id="XP_021845157.1">
    <property type="nucleotide sequence ID" value="XM_021989465.2"/>
</dbReference>
<organism evidence="5 6">
    <name type="scientific">Spinacia oleracea</name>
    <name type="common">Spinach</name>
    <dbReference type="NCBI Taxonomy" id="3562"/>
    <lineage>
        <taxon>Eukaryota</taxon>
        <taxon>Viridiplantae</taxon>
        <taxon>Streptophyta</taxon>
        <taxon>Embryophyta</taxon>
        <taxon>Tracheophyta</taxon>
        <taxon>Spermatophyta</taxon>
        <taxon>Magnoliopsida</taxon>
        <taxon>eudicotyledons</taxon>
        <taxon>Gunneridae</taxon>
        <taxon>Pentapetalae</taxon>
        <taxon>Caryophyllales</taxon>
        <taxon>Chenopodiaceae</taxon>
        <taxon>Chenopodioideae</taxon>
        <taxon>Anserineae</taxon>
        <taxon>Spinacia</taxon>
    </lineage>
</organism>
<accession>A0A9R0I978</accession>
<dbReference type="Pfam" id="PF00234">
    <property type="entry name" value="Tryp_alpha_amyl"/>
    <property type="match status" value="1"/>
</dbReference>
<dbReference type="GO" id="GO:0008289">
    <property type="term" value="F:lipid binding"/>
    <property type="evidence" value="ECO:0007669"/>
    <property type="project" value="UniProtKB-KW"/>
</dbReference>
<dbReference type="Gene3D" id="1.10.110.10">
    <property type="entry name" value="Plant lipid-transfer and hydrophobic proteins"/>
    <property type="match status" value="1"/>
</dbReference>
<keyword evidence="2" id="KW-0813">Transport</keyword>
<protein>
    <recommendedName>
        <fullName evidence="2">Non-specific lipid-transfer protein</fullName>
    </recommendedName>
</protein>
<dbReference type="PRINTS" id="PR00382">
    <property type="entry name" value="LIPIDTRNSFER"/>
</dbReference>
<keyword evidence="3" id="KW-0732">Signal</keyword>
<evidence type="ECO:0000313" key="5">
    <source>
        <dbReference type="Proteomes" id="UP000813463"/>
    </source>
</evidence>
<dbReference type="Proteomes" id="UP000813463">
    <property type="component" value="Chromosome 2"/>
</dbReference>
<dbReference type="OrthoDB" id="1862539at2759"/>
<dbReference type="SMART" id="SM00499">
    <property type="entry name" value="AAI"/>
    <property type="match status" value="1"/>
</dbReference>
<dbReference type="InterPro" id="IPR016140">
    <property type="entry name" value="Bifunc_inhib/LTP/seed_store"/>
</dbReference>
<dbReference type="InterPro" id="IPR036312">
    <property type="entry name" value="Bifun_inhib/LTP/seed_sf"/>
</dbReference>
<evidence type="ECO:0000259" key="4">
    <source>
        <dbReference type="SMART" id="SM00499"/>
    </source>
</evidence>
<proteinExistence type="inferred from homology"/>
<dbReference type="AlphaFoldDB" id="A0A9R0I978"/>
<keyword evidence="5" id="KW-1185">Reference proteome</keyword>
<reference evidence="6" key="2">
    <citation type="submission" date="2025-08" db="UniProtKB">
        <authorList>
            <consortium name="RefSeq"/>
        </authorList>
    </citation>
    <scope>IDENTIFICATION</scope>
    <source>
        <tissue evidence="6">Leaf</tissue>
    </source>
</reference>
<reference evidence="5" key="1">
    <citation type="journal article" date="2021" name="Nat. Commun.">
        <title>Genomic analyses provide insights into spinach domestication and the genetic basis of agronomic traits.</title>
        <authorList>
            <person name="Cai X."/>
            <person name="Sun X."/>
            <person name="Xu C."/>
            <person name="Sun H."/>
            <person name="Wang X."/>
            <person name="Ge C."/>
            <person name="Zhang Z."/>
            <person name="Wang Q."/>
            <person name="Fei Z."/>
            <person name="Jiao C."/>
            <person name="Wang Q."/>
        </authorList>
    </citation>
    <scope>NUCLEOTIDE SEQUENCE [LARGE SCALE GENOMIC DNA]</scope>
    <source>
        <strain evidence="5">cv. Varoflay</strain>
    </source>
</reference>
<keyword evidence="2" id="KW-0446">Lipid-binding</keyword>
<dbReference type="InterPro" id="IPR000528">
    <property type="entry name" value="Plant_nsLTP"/>
</dbReference>
<dbReference type="SUPFAM" id="SSF47699">
    <property type="entry name" value="Bifunctional inhibitor/lipid-transfer protein/seed storage 2S albumin"/>
    <property type="match status" value="1"/>
</dbReference>
<dbReference type="PROSITE" id="PS00597">
    <property type="entry name" value="PLANT_LTP"/>
    <property type="match status" value="1"/>
</dbReference>
<name>A0A9R0I978_SPIOL</name>
<dbReference type="CDD" id="cd01960">
    <property type="entry name" value="nsLTP1"/>
    <property type="match status" value="1"/>
</dbReference>
<evidence type="ECO:0000313" key="6">
    <source>
        <dbReference type="RefSeq" id="XP_021845157.1"/>
    </source>
</evidence>
<feature type="chain" id="PRO_5040252067" description="Non-specific lipid-transfer protein" evidence="3">
    <location>
        <begin position="26"/>
        <end position="124"/>
    </location>
</feature>
<feature type="signal peptide" evidence="3">
    <location>
        <begin position="1"/>
        <end position="25"/>
    </location>
</feature>
<comment type="similarity">
    <text evidence="1 2">Belongs to the plant LTP family.</text>
</comment>
<dbReference type="PANTHER" id="PTHR33076">
    <property type="entry name" value="NON-SPECIFIC LIPID-TRANSFER PROTEIN 2-RELATED"/>
    <property type="match status" value="1"/>
</dbReference>
<feature type="domain" description="Bifunctional inhibitor/plant lipid transfer protein/seed storage helical" evidence="4">
    <location>
        <begin position="32"/>
        <end position="117"/>
    </location>
</feature>
<gene>
    <name evidence="6" type="primary">LOC110785019</name>
</gene>
<evidence type="ECO:0000256" key="1">
    <source>
        <dbReference type="ARBA" id="ARBA00009748"/>
    </source>
</evidence>